<organism evidence="1 2">
    <name type="scientific">Trichinella nativa</name>
    <dbReference type="NCBI Taxonomy" id="6335"/>
    <lineage>
        <taxon>Eukaryota</taxon>
        <taxon>Metazoa</taxon>
        <taxon>Ecdysozoa</taxon>
        <taxon>Nematoda</taxon>
        <taxon>Enoplea</taxon>
        <taxon>Dorylaimia</taxon>
        <taxon>Trichinellida</taxon>
        <taxon>Trichinellidae</taxon>
        <taxon>Trichinella</taxon>
    </lineage>
</organism>
<sequence length="67" mass="7469">MVTKLFTHKMTILSANNCRDLHYGHTPLNALVSGTDQETALCGVIIISFQKYLILIWNVAHHHGPAL</sequence>
<evidence type="ECO:0000313" key="1">
    <source>
        <dbReference type="EMBL" id="KRZ51017.1"/>
    </source>
</evidence>
<dbReference type="Proteomes" id="UP000054721">
    <property type="component" value="Unassembled WGS sequence"/>
</dbReference>
<reference evidence="1 2" key="1">
    <citation type="submission" date="2015-05" db="EMBL/GenBank/DDBJ databases">
        <title>Evolution of Trichinella species and genotypes.</title>
        <authorList>
            <person name="Korhonen P.K."/>
            <person name="Edoardo P."/>
            <person name="Giuseppe L.R."/>
            <person name="Gasser R.B."/>
        </authorList>
    </citation>
    <scope>NUCLEOTIDE SEQUENCE [LARGE SCALE GENOMIC DNA]</scope>
    <source>
        <strain evidence="1">ISS10</strain>
    </source>
</reference>
<comment type="caution">
    <text evidence="1">The sequence shown here is derived from an EMBL/GenBank/DDBJ whole genome shotgun (WGS) entry which is preliminary data.</text>
</comment>
<dbReference type="AlphaFoldDB" id="A0A0V1KUK6"/>
<gene>
    <name evidence="1" type="ORF">T02_3201</name>
</gene>
<dbReference type="EMBL" id="JYDW01000242">
    <property type="protein sequence ID" value="KRZ51017.1"/>
    <property type="molecule type" value="Genomic_DNA"/>
</dbReference>
<keyword evidence="2" id="KW-1185">Reference proteome</keyword>
<evidence type="ECO:0000313" key="2">
    <source>
        <dbReference type="Proteomes" id="UP000054721"/>
    </source>
</evidence>
<accession>A0A0V1KUK6</accession>
<proteinExistence type="predicted"/>
<protein>
    <submittedName>
        <fullName evidence="1">Uncharacterized protein</fullName>
    </submittedName>
</protein>
<name>A0A0V1KUK6_9BILA</name>